<dbReference type="Proteomes" id="UP001396334">
    <property type="component" value="Unassembled WGS sequence"/>
</dbReference>
<gene>
    <name evidence="2" type="ORF">V6N11_081350</name>
</gene>
<evidence type="ECO:0000313" key="2">
    <source>
        <dbReference type="EMBL" id="KAK9000868.1"/>
    </source>
</evidence>
<accession>A0ABR2QJK9</accession>
<reference evidence="2 3" key="1">
    <citation type="journal article" date="2024" name="G3 (Bethesda)">
        <title>Genome assembly of Hibiscus sabdariffa L. provides insights into metabolisms of medicinal natural products.</title>
        <authorList>
            <person name="Kim T."/>
        </authorList>
    </citation>
    <scope>NUCLEOTIDE SEQUENCE [LARGE SCALE GENOMIC DNA]</scope>
    <source>
        <strain evidence="2">TK-2024</strain>
        <tissue evidence="2">Old leaves</tissue>
    </source>
</reference>
<protein>
    <submittedName>
        <fullName evidence="2">Uncharacterized protein</fullName>
    </submittedName>
</protein>
<organism evidence="2 3">
    <name type="scientific">Hibiscus sabdariffa</name>
    <name type="common">roselle</name>
    <dbReference type="NCBI Taxonomy" id="183260"/>
    <lineage>
        <taxon>Eukaryota</taxon>
        <taxon>Viridiplantae</taxon>
        <taxon>Streptophyta</taxon>
        <taxon>Embryophyta</taxon>
        <taxon>Tracheophyta</taxon>
        <taxon>Spermatophyta</taxon>
        <taxon>Magnoliopsida</taxon>
        <taxon>eudicotyledons</taxon>
        <taxon>Gunneridae</taxon>
        <taxon>Pentapetalae</taxon>
        <taxon>rosids</taxon>
        <taxon>malvids</taxon>
        <taxon>Malvales</taxon>
        <taxon>Malvaceae</taxon>
        <taxon>Malvoideae</taxon>
        <taxon>Hibiscus</taxon>
    </lineage>
</organism>
<name>A0ABR2QJK9_9ROSI</name>
<sequence>MSVSGSGTVVARFPRGSVVMRGQRDESDSPQTPRSIPGLGKSRENFNVPCTPSRFTLKQGLEEIYISNNRIIHHRLVRFLAQQENSFSIKNFLKQNWHVKAVAYKSSSPKFTKALFVSFLLKNWPAHIKKFNHFIICLLHGSLSEARIKQIRVIIADTNLKISSNHECGDVAADLTRKNQWERKTTPQHMKRHGFSTNIGAFFFRCRDSDMPGRVPADTNSTI</sequence>
<keyword evidence="3" id="KW-1185">Reference proteome</keyword>
<dbReference type="EMBL" id="JBBPBN010000037">
    <property type="protein sequence ID" value="KAK9000868.1"/>
    <property type="molecule type" value="Genomic_DNA"/>
</dbReference>
<evidence type="ECO:0000256" key="1">
    <source>
        <dbReference type="SAM" id="MobiDB-lite"/>
    </source>
</evidence>
<evidence type="ECO:0000313" key="3">
    <source>
        <dbReference type="Proteomes" id="UP001396334"/>
    </source>
</evidence>
<comment type="caution">
    <text evidence="2">The sequence shown here is derived from an EMBL/GenBank/DDBJ whole genome shotgun (WGS) entry which is preliminary data.</text>
</comment>
<proteinExistence type="predicted"/>
<feature type="region of interest" description="Disordered" evidence="1">
    <location>
        <begin position="20"/>
        <end position="43"/>
    </location>
</feature>